<evidence type="ECO:0000313" key="1">
    <source>
        <dbReference type="EMBL" id="MEX5284454.1"/>
    </source>
</evidence>
<dbReference type="InterPro" id="IPR019271">
    <property type="entry name" value="DUF2284_metal-binding"/>
</dbReference>
<gene>
    <name evidence="1" type="ORF">QCO44_02180</name>
</gene>
<comment type="caution">
    <text evidence="1">The sequence shown here is derived from an EMBL/GenBank/DDBJ whole genome shotgun (WGS) entry which is preliminary data.</text>
</comment>
<dbReference type="Pfam" id="PF10050">
    <property type="entry name" value="DUF2284"/>
    <property type="match status" value="1"/>
</dbReference>
<dbReference type="EMBL" id="JARVLH010000001">
    <property type="protein sequence ID" value="MEX5284454.1"/>
    <property type="molecule type" value="Genomic_DNA"/>
</dbReference>
<dbReference type="Proteomes" id="UP001559623">
    <property type="component" value="Unassembled WGS sequence"/>
</dbReference>
<sequence length="206" mass="23742">MGYRVNLFQNSMPMHAFRQKYQNQEKFIGFCRECPNYGTVWSCPPLPFSVEQYLYPYRHVYVVCARLDLDEETRRAADTAEKVKTIGWEIIVEAKRNLEDALRTWEELVPGSVSLSSGGCNRCSRCSRGEGHPCRDEMAMRYSLDAFGFDLSAITRDMFQIEIQWCHGALPEYFTLIHALLAQEPYADDLPLLDTAFWRKSAISSA</sequence>
<name>A0ABV3X2P3_9FIRM</name>
<protein>
    <submittedName>
        <fullName evidence="1">DUF2284 domain-containing protein</fullName>
    </submittedName>
</protein>
<organism evidence="1 2">
    <name type="scientific">Selenomonas sputigena</name>
    <dbReference type="NCBI Taxonomy" id="69823"/>
    <lineage>
        <taxon>Bacteria</taxon>
        <taxon>Bacillati</taxon>
        <taxon>Bacillota</taxon>
        <taxon>Negativicutes</taxon>
        <taxon>Selenomonadales</taxon>
        <taxon>Selenomonadaceae</taxon>
        <taxon>Selenomonas</taxon>
    </lineage>
</organism>
<dbReference type="RefSeq" id="WP_368846163.1">
    <property type="nucleotide sequence ID" value="NZ_JARVLH010000001.1"/>
</dbReference>
<keyword evidence="2" id="KW-1185">Reference proteome</keyword>
<evidence type="ECO:0000313" key="2">
    <source>
        <dbReference type="Proteomes" id="UP001559623"/>
    </source>
</evidence>
<accession>A0ABV3X2P3</accession>
<reference evidence="1 2" key="1">
    <citation type="submission" date="2023-04" db="EMBL/GenBank/DDBJ databases">
        <title>Genome Sequence of Selenomonas sputigena ATCC 33150.</title>
        <authorList>
            <person name="Miller D.P."/>
            <person name="Anvari S."/>
            <person name="Polson S.W."/>
            <person name="Macdonald M."/>
            <person name="Mcdowell J.V."/>
        </authorList>
    </citation>
    <scope>NUCLEOTIDE SEQUENCE [LARGE SCALE GENOMIC DNA]</scope>
    <source>
        <strain evidence="1 2">ATCC 33150</strain>
    </source>
</reference>
<proteinExistence type="predicted"/>